<dbReference type="InterPro" id="IPR002315">
    <property type="entry name" value="tRNA-synt_gly"/>
</dbReference>
<dbReference type="GO" id="GO:0004820">
    <property type="term" value="F:glycine-tRNA ligase activity"/>
    <property type="evidence" value="ECO:0007669"/>
    <property type="project" value="UniProtKB-EC"/>
</dbReference>
<dbReference type="PANTHER" id="PTHR10745">
    <property type="entry name" value="GLYCYL-TRNA SYNTHETASE/DNA POLYMERASE SUBUNIT GAMMA-2"/>
    <property type="match status" value="1"/>
</dbReference>
<dbReference type="AlphaFoldDB" id="A0A7J3ZL97"/>
<dbReference type="InterPro" id="IPR033731">
    <property type="entry name" value="GlyRS-like_core"/>
</dbReference>
<dbReference type="InterPro" id="IPR027031">
    <property type="entry name" value="Gly-tRNA_synthase/POLG2"/>
</dbReference>
<evidence type="ECO:0000256" key="2">
    <source>
        <dbReference type="ARBA" id="ARBA00012829"/>
    </source>
</evidence>
<dbReference type="Pfam" id="PF03129">
    <property type="entry name" value="HGTP_anticodon"/>
    <property type="match status" value="1"/>
</dbReference>
<dbReference type="InterPro" id="IPR004154">
    <property type="entry name" value="Anticodon-bd"/>
</dbReference>
<dbReference type="SUPFAM" id="SSF55681">
    <property type="entry name" value="Class II aaRS and biotin synthetases"/>
    <property type="match status" value="1"/>
</dbReference>
<dbReference type="EC" id="6.1.1.14" evidence="2"/>
<dbReference type="SUPFAM" id="SSF52954">
    <property type="entry name" value="Class II aaRS ABD-related"/>
    <property type="match status" value="1"/>
</dbReference>
<reference evidence="10" key="1">
    <citation type="journal article" date="2020" name="mSystems">
        <title>Genome- and Community-Level Interaction Insights into Carbon Utilization and Element Cycling Functions of Hydrothermarchaeota in Hydrothermal Sediment.</title>
        <authorList>
            <person name="Zhou Z."/>
            <person name="Liu Y."/>
            <person name="Xu W."/>
            <person name="Pan J."/>
            <person name="Luo Z.H."/>
            <person name="Li M."/>
        </authorList>
    </citation>
    <scope>NUCLEOTIDE SEQUENCE [LARGE SCALE GENOMIC DNA]</scope>
    <source>
        <strain evidence="10">SpSt-1116</strain>
    </source>
</reference>
<proteinExistence type="inferred from homology"/>
<dbReference type="EMBL" id="DRZC01000076">
    <property type="protein sequence ID" value="HHQ80839.1"/>
    <property type="molecule type" value="Genomic_DNA"/>
</dbReference>
<dbReference type="GO" id="GO:0006426">
    <property type="term" value="P:glycyl-tRNA aminoacylation"/>
    <property type="evidence" value="ECO:0007669"/>
    <property type="project" value="InterPro"/>
</dbReference>
<evidence type="ECO:0000256" key="7">
    <source>
        <dbReference type="ARBA" id="ARBA00023146"/>
    </source>
</evidence>
<keyword evidence="4" id="KW-0547">Nucleotide-binding</keyword>
<dbReference type="PROSITE" id="PS50862">
    <property type="entry name" value="AA_TRNA_LIGASE_II"/>
    <property type="match status" value="1"/>
</dbReference>
<gene>
    <name evidence="10" type="primary">glyS</name>
    <name evidence="10" type="ORF">ENM78_05270</name>
</gene>
<comment type="similarity">
    <text evidence="1">Belongs to the class-II aminoacyl-tRNA synthetase family.</text>
</comment>
<comment type="caution">
    <text evidence="10">The sequence shown here is derived from an EMBL/GenBank/DDBJ whole genome shotgun (WGS) entry which is preliminary data.</text>
</comment>
<keyword evidence="6" id="KW-0648">Protein biosynthesis</keyword>
<dbReference type="GO" id="GO:0005737">
    <property type="term" value="C:cytoplasm"/>
    <property type="evidence" value="ECO:0007669"/>
    <property type="project" value="InterPro"/>
</dbReference>
<protein>
    <recommendedName>
        <fullName evidence="2">glycine--tRNA ligase</fullName>
        <ecNumber evidence="2">6.1.1.14</ecNumber>
    </recommendedName>
    <alternativeName>
        <fullName evidence="8">Diadenosine tetraphosphate synthetase</fullName>
    </alternativeName>
</protein>
<dbReference type="PRINTS" id="PR01043">
    <property type="entry name" value="TRNASYNTHGLY"/>
</dbReference>
<organism evidence="10">
    <name type="scientific">Fervidicoccus fontis</name>
    <dbReference type="NCBI Taxonomy" id="683846"/>
    <lineage>
        <taxon>Archaea</taxon>
        <taxon>Thermoproteota</taxon>
        <taxon>Thermoprotei</taxon>
        <taxon>Fervidicoccales</taxon>
        <taxon>Fervidicoccaceae</taxon>
        <taxon>Fervidicoccus</taxon>
    </lineage>
</organism>
<evidence type="ECO:0000259" key="9">
    <source>
        <dbReference type="PROSITE" id="PS50862"/>
    </source>
</evidence>
<keyword evidence="3 10" id="KW-0436">Ligase</keyword>
<dbReference type="InterPro" id="IPR045864">
    <property type="entry name" value="aa-tRNA-synth_II/BPL/LPL"/>
</dbReference>
<dbReference type="CDD" id="cd00774">
    <property type="entry name" value="GlyRS-like_core"/>
    <property type="match status" value="1"/>
</dbReference>
<dbReference type="InterPro" id="IPR006195">
    <property type="entry name" value="aa-tRNA-synth_II"/>
</dbReference>
<dbReference type="GO" id="GO:0005524">
    <property type="term" value="F:ATP binding"/>
    <property type="evidence" value="ECO:0007669"/>
    <property type="project" value="UniProtKB-KW"/>
</dbReference>
<keyword evidence="5" id="KW-0067">ATP-binding</keyword>
<dbReference type="Gene3D" id="3.30.930.10">
    <property type="entry name" value="Bira Bifunctional Protein, Domain 2"/>
    <property type="match status" value="1"/>
</dbReference>
<dbReference type="CDD" id="cd00858">
    <property type="entry name" value="GlyRS_anticodon"/>
    <property type="match status" value="1"/>
</dbReference>
<keyword evidence="7" id="KW-0030">Aminoacyl-tRNA synthetase</keyword>
<evidence type="ECO:0000256" key="5">
    <source>
        <dbReference type="ARBA" id="ARBA00022840"/>
    </source>
</evidence>
<evidence type="ECO:0000313" key="10">
    <source>
        <dbReference type="EMBL" id="HHQ80839.1"/>
    </source>
</evidence>
<evidence type="ECO:0000256" key="3">
    <source>
        <dbReference type="ARBA" id="ARBA00022598"/>
    </source>
</evidence>
<accession>A0A7J3ZL97</accession>
<evidence type="ECO:0000256" key="8">
    <source>
        <dbReference type="ARBA" id="ARBA00030057"/>
    </source>
</evidence>
<dbReference type="Gene3D" id="3.40.50.800">
    <property type="entry name" value="Anticodon-binding domain"/>
    <property type="match status" value="1"/>
</dbReference>
<feature type="domain" description="Aminoacyl-transfer RNA synthetases class-II family profile" evidence="9">
    <location>
        <begin position="8"/>
        <end position="474"/>
    </location>
</feature>
<evidence type="ECO:0000256" key="6">
    <source>
        <dbReference type="ARBA" id="ARBA00022917"/>
    </source>
</evidence>
<dbReference type="PANTHER" id="PTHR10745:SF0">
    <property type="entry name" value="GLYCINE--TRNA LIGASE"/>
    <property type="match status" value="1"/>
</dbReference>
<sequence>MTTGELADKIFEIGRRRGFFWQSYEIYGGVAGFYDLGPYGLLLKNNIIEEWRKHFILEHQEMIVEIETPIIGPERVYIASGHVESFTDPIVKCESCGKIYRTDHLIEEKLNIKVEGLGKGALEEIIAKNQITCPTCGGRFGEVQFFNLLFKTQIGPYAGHVGYVRPEAAQGMFLAFKRVYQAMRNRLPLGIAQIGRVARNEISPRQGVIRLREFTIMEFEFFFDPLEPGADEYIASKSDSKLRILTASARKRGDSKPQEYRLEEVVEEKIVLNPWLAYWMSESQDFLVKLGISRENQFFEEKLPEERAHYSAQTFDQLVKTERWGWIEVSGHAYRTDYDLKRHMLESGKDLYITKQLKEPVKRRVTIVRVNRSELGRRFGAKAGELEKKILSEDPQKLLEAKKRGLVITIGEHEILPSMYSVEEKEIEEKVRKFIPHVIEPSFGSERLLYVVLEHSLRVKDGRIILSLPRRLAPVKVALFPLLSREDMVSKAREIYEMLKSWNYTVIYDDSGSIGRRYARADELGVPAAITVDHRTLEDDTVTLRDRDTWEQIRLGLGNLREALDEYIWSEKSLKELSSYAVK</sequence>
<dbReference type="NCBIfam" id="TIGR00389">
    <property type="entry name" value="glyS_dimeric"/>
    <property type="match status" value="1"/>
</dbReference>
<evidence type="ECO:0000256" key="4">
    <source>
        <dbReference type="ARBA" id="ARBA00022741"/>
    </source>
</evidence>
<evidence type="ECO:0000256" key="1">
    <source>
        <dbReference type="ARBA" id="ARBA00008226"/>
    </source>
</evidence>
<name>A0A7J3ZL97_9CREN</name>
<dbReference type="NCBIfam" id="NF003211">
    <property type="entry name" value="PRK04173.1"/>
    <property type="match status" value="1"/>
</dbReference>
<dbReference type="InterPro" id="IPR036621">
    <property type="entry name" value="Anticodon-bd_dom_sf"/>
</dbReference>